<evidence type="ECO:0000256" key="2">
    <source>
        <dbReference type="ARBA" id="ARBA00023002"/>
    </source>
</evidence>
<keyword evidence="7" id="KW-1185">Reference proteome</keyword>
<evidence type="ECO:0000259" key="5">
    <source>
        <dbReference type="SMART" id="SM00829"/>
    </source>
</evidence>
<dbReference type="EMBL" id="VCHE01000146">
    <property type="protein sequence ID" value="KAB2570224.1"/>
    <property type="molecule type" value="Genomic_DNA"/>
</dbReference>
<dbReference type="OrthoDB" id="48317at2759"/>
<evidence type="ECO:0000256" key="4">
    <source>
        <dbReference type="ARBA" id="ARBA00070796"/>
    </source>
</evidence>
<evidence type="ECO:0000256" key="1">
    <source>
        <dbReference type="ARBA" id="ARBA00022857"/>
    </source>
</evidence>
<dbReference type="InterPro" id="IPR036291">
    <property type="entry name" value="NAD(P)-bd_dom_sf"/>
</dbReference>
<keyword evidence="2" id="KW-0560">Oxidoreductase</keyword>
<dbReference type="SMART" id="SM00829">
    <property type="entry name" value="PKS_ER"/>
    <property type="match status" value="1"/>
</dbReference>
<proteinExistence type="predicted"/>
<organism evidence="6 7">
    <name type="scientific">Lasiodiplodia theobromae</name>
    <dbReference type="NCBI Taxonomy" id="45133"/>
    <lineage>
        <taxon>Eukaryota</taxon>
        <taxon>Fungi</taxon>
        <taxon>Dikarya</taxon>
        <taxon>Ascomycota</taxon>
        <taxon>Pezizomycotina</taxon>
        <taxon>Dothideomycetes</taxon>
        <taxon>Dothideomycetes incertae sedis</taxon>
        <taxon>Botryosphaeriales</taxon>
        <taxon>Botryosphaeriaceae</taxon>
        <taxon>Lasiodiplodia</taxon>
    </lineage>
</organism>
<sequence>MSSIPTTMRGIVIESHGGPEVLQYKTDLPVPELKPGHILVKNEYAGVNFIDTYFRTGLYHPPSLPHTLGREAAGNVVALSPDLSPSTTDLNPGARVAWLGSASYAEYSLVPASHVIRIPTSLPSSTAAASLFQGLTALTLIREAHRVAAGDVVLVHAAAGGVGLWLVQLLAKAIGARVVATASTEEKLEVVRAAGAEWLVRGYAAEDVVGKVREVTGGRGVVAVFDGVGRATFDVSLECVRRKGSLVCFGNASGAVPPVEILRLMEKNVKLLRTNLAQYIATREEFQHYADELLGFIEKHNLDARIHEIYPLAEASKAHEDIESRKTSGKLLLKV</sequence>
<comment type="caution">
    <text evidence="6">The sequence shown here is derived from an EMBL/GenBank/DDBJ whole genome shotgun (WGS) entry which is preliminary data.</text>
</comment>
<reference evidence="6 7" key="1">
    <citation type="journal article" date="2019" name="Sci. Rep.">
        <title>A multi-omics analysis of the grapevine pathogen Lasiodiplodia theobromae reveals that temperature affects the expression of virulence- and pathogenicity-related genes.</title>
        <authorList>
            <person name="Felix C."/>
            <person name="Meneses R."/>
            <person name="Goncalves M.F.M."/>
            <person name="Tilleman L."/>
            <person name="Duarte A.S."/>
            <person name="Jorrin-Novo J.V."/>
            <person name="Van de Peer Y."/>
            <person name="Deforce D."/>
            <person name="Van Nieuwerburgh F."/>
            <person name="Esteves A.C."/>
            <person name="Alves A."/>
        </authorList>
    </citation>
    <scope>NUCLEOTIDE SEQUENCE [LARGE SCALE GENOMIC DNA]</scope>
    <source>
        <strain evidence="6 7">LA-SOL3</strain>
    </source>
</reference>
<dbReference type="SUPFAM" id="SSF50129">
    <property type="entry name" value="GroES-like"/>
    <property type="match status" value="1"/>
</dbReference>
<evidence type="ECO:0000256" key="3">
    <source>
        <dbReference type="ARBA" id="ARBA00043088"/>
    </source>
</evidence>
<dbReference type="InterPro" id="IPR013154">
    <property type="entry name" value="ADH-like_N"/>
</dbReference>
<protein>
    <recommendedName>
        <fullName evidence="4">Probable quinone oxidoreductase</fullName>
    </recommendedName>
    <alternativeName>
        <fullName evidence="3">NADPH:quinone reductase</fullName>
    </alternativeName>
</protein>
<dbReference type="GO" id="GO:0035925">
    <property type="term" value="F:mRNA 3'-UTR AU-rich region binding"/>
    <property type="evidence" value="ECO:0007669"/>
    <property type="project" value="TreeGrafter"/>
</dbReference>
<dbReference type="InterPro" id="IPR013149">
    <property type="entry name" value="ADH-like_C"/>
</dbReference>
<dbReference type="GO" id="GO:0003960">
    <property type="term" value="F:quinone reductase (NADPH) activity"/>
    <property type="evidence" value="ECO:0007669"/>
    <property type="project" value="InterPro"/>
</dbReference>
<dbReference type="GO" id="GO:0005829">
    <property type="term" value="C:cytosol"/>
    <property type="evidence" value="ECO:0007669"/>
    <property type="project" value="TreeGrafter"/>
</dbReference>
<dbReference type="Pfam" id="PF08240">
    <property type="entry name" value="ADH_N"/>
    <property type="match status" value="1"/>
</dbReference>
<feature type="domain" description="Enoyl reductase (ER)" evidence="5">
    <location>
        <begin position="17"/>
        <end position="333"/>
    </location>
</feature>
<dbReference type="Pfam" id="PF00107">
    <property type="entry name" value="ADH_zinc_N"/>
    <property type="match status" value="1"/>
</dbReference>
<dbReference type="CDD" id="cd05286">
    <property type="entry name" value="QOR2"/>
    <property type="match status" value="1"/>
</dbReference>
<dbReference type="GO" id="GO:0070402">
    <property type="term" value="F:NADPH binding"/>
    <property type="evidence" value="ECO:0007669"/>
    <property type="project" value="TreeGrafter"/>
</dbReference>
<dbReference type="PANTHER" id="PTHR48106:SF13">
    <property type="entry name" value="QUINONE OXIDOREDUCTASE-RELATED"/>
    <property type="match status" value="1"/>
</dbReference>
<accession>A0A5N5CY65</accession>
<dbReference type="InterPro" id="IPR047618">
    <property type="entry name" value="QOR-like"/>
</dbReference>
<dbReference type="FunFam" id="3.40.50.720:FF:000053">
    <property type="entry name" value="Quinone oxidoreductase 1"/>
    <property type="match status" value="1"/>
</dbReference>
<dbReference type="Gene3D" id="3.90.180.10">
    <property type="entry name" value="Medium-chain alcohol dehydrogenases, catalytic domain"/>
    <property type="match status" value="1"/>
</dbReference>
<dbReference type="InterPro" id="IPR011032">
    <property type="entry name" value="GroES-like_sf"/>
</dbReference>
<evidence type="ECO:0000313" key="6">
    <source>
        <dbReference type="EMBL" id="KAB2570224.1"/>
    </source>
</evidence>
<dbReference type="PANTHER" id="PTHR48106">
    <property type="entry name" value="QUINONE OXIDOREDUCTASE PIG3-RELATED"/>
    <property type="match status" value="1"/>
</dbReference>
<evidence type="ECO:0000313" key="7">
    <source>
        <dbReference type="Proteomes" id="UP000325902"/>
    </source>
</evidence>
<dbReference type="SUPFAM" id="SSF51735">
    <property type="entry name" value="NAD(P)-binding Rossmann-fold domains"/>
    <property type="match status" value="1"/>
</dbReference>
<dbReference type="InterPro" id="IPR020843">
    <property type="entry name" value="ER"/>
</dbReference>
<keyword evidence="1" id="KW-0521">NADP</keyword>
<gene>
    <name evidence="6" type="primary">ZTA1_1</name>
    <name evidence="6" type="ORF">DBV05_g11103</name>
</gene>
<dbReference type="Proteomes" id="UP000325902">
    <property type="component" value="Unassembled WGS sequence"/>
</dbReference>
<dbReference type="AlphaFoldDB" id="A0A5N5CY65"/>
<name>A0A5N5CY65_9PEZI</name>
<dbReference type="Gene3D" id="3.40.50.720">
    <property type="entry name" value="NAD(P)-binding Rossmann-like Domain"/>
    <property type="match status" value="1"/>
</dbReference>